<organism evidence="1 2">
    <name type="scientific">Rhamnusium bicolor</name>
    <dbReference type="NCBI Taxonomy" id="1586634"/>
    <lineage>
        <taxon>Eukaryota</taxon>
        <taxon>Metazoa</taxon>
        <taxon>Ecdysozoa</taxon>
        <taxon>Arthropoda</taxon>
        <taxon>Hexapoda</taxon>
        <taxon>Insecta</taxon>
        <taxon>Pterygota</taxon>
        <taxon>Neoptera</taxon>
        <taxon>Endopterygota</taxon>
        <taxon>Coleoptera</taxon>
        <taxon>Polyphaga</taxon>
        <taxon>Cucujiformia</taxon>
        <taxon>Chrysomeloidea</taxon>
        <taxon>Cerambycidae</taxon>
        <taxon>Lepturinae</taxon>
        <taxon>Rhagiini</taxon>
        <taxon>Rhamnusium</taxon>
    </lineage>
</organism>
<dbReference type="EMBL" id="JANEYF010000108">
    <property type="protein sequence ID" value="KAJ8972231.1"/>
    <property type="molecule type" value="Genomic_DNA"/>
</dbReference>
<dbReference type="Proteomes" id="UP001162156">
    <property type="component" value="Unassembled WGS sequence"/>
</dbReference>
<protein>
    <submittedName>
        <fullName evidence="1">Uncharacterized protein</fullName>
    </submittedName>
</protein>
<proteinExistence type="predicted"/>
<keyword evidence="2" id="KW-1185">Reference proteome</keyword>
<reference evidence="1" key="1">
    <citation type="journal article" date="2023" name="Insect Mol. Biol.">
        <title>Genome sequencing provides insights into the evolution of gene families encoding plant cell wall-degrading enzymes in longhorned beetles.</title>
        <authorList>
            <person name="Shin N.R."/>
            <person name="Okamura Y."/>
            <person name="Kirsch R."/>
            <person name="Pauchet Y."/>
        </authorList>
    </citation>
    <scope>NUCLEOTIDE SEQUENCE</scope>
    <source>
        <strain evidence="1">RBIC_L_NR</strain>
    </source>
</reference>
<name>A0AAV8ZUE2_9CUCU</name>
<accession>A0AAV8ZUE2</accession>
<gene>
    <name evidence="1" type="ORF">NQ314_000273</name>
</gene>
<evidence type="ECO:0000313" key="2">
    <source>
        <dbReference type="Proteomes" id="UP001162156"/>
    </source>
</evidence>
<evidence type="ECO:0000313" key="1">
    <source>
        <dbReference type="EMBL" id="KAJ8972231.1"/>
    </source>
</evidence>
<dbReference type="AlphaFoldDB" id="A0AAV8ZUE2"/>
<comment type="caution">
    <text evidence="1">The sequence shown here is derived from an EMBL/GenBank/DDBJ whole genome shotgun (WGS) entry which is preliminary data.</text>
</comment>
<sequence>MLRLTVGVIGQKETVFDKPMTPAEIQSVVYDTIQPYRCHPSSVTTRNHFILWPANINKS</sequence>